<dbReference type="GO" id="GO:0035371">
    <property type="term" value="C:microtubule plus-end"/>
    <property type="evidence" value="ECO:0007669"/>
    <property type="project" value="TreeGrafter"/>
</dbReference>
<dbReference type="GO" id="GO:0043014">
    <property type="term" value="F:alpha-tubulin binding"/>
    <property type="evidence" value="ECO:0007669"/>
    <property type="project" value="InterPro"/>
</dbReference>
<comment type="subcellular location">
    <subcellularLocation>
        <location evidence="1">Cytoplasm</location>
    </subcellularLocation>
</comment>
<feature type="domain" description="CAP-Gly" evidence="5">
    <location>
        <begin position="184"/>
        <end position="226"/>
    </location>
</feature>
<dbReference type="GO" id="GO:0051010">
    <property type="term" value="F:microtubule plus-end binding"/>
    <property type="evidence" value="ECO:0007669"/>
    <property type="project" value="TreeGrafter"/>
</dbReference>
<dbReference type="Gene3D" id="3.10.20.90">
    <property type="entry name" value="Phosphatidylinositol 3-kinase Catalytic Subunit, Chain A, domain 1"/>
    <property type="match status" value="1"/>
</dbReference>
<name>A0A2R5LP61_9ACAR</name>
<dbReference type="SMART" id="SM01052">
    <property type="entry name" value="CAP_GLY"/>
    <property type="match status" value="1"/>
</dbReference>
<sequence length="250" mass="28254">MSAMGDFVPAFVRFTVVTEGTEFMSDRKFPVTSTIADLKMKLELLTGASVHSMQLELRRSDGTTVAALKDDSARLESFPITDGLTLHVSDPHLNHGEPEDFSLDERDKISEERYNQLNESARKFLQEQGFRAFNEEQKDMLRKIAEEKEKKKKELLKVIQIGNRCEVHGVKQQPARHGTVMFVGEVDFKPGVWVGVKYDLPLGKNDGSVNGKRYFECLPKYGGFVRPVDLTIGDFPPDDDIDGELDLEEL</sequence>
<dbReference type="InterPro" id="IPR036859">
    <property type="entry name" value="CAP-Gly_dom_sf"/>
</dbReference>
<dbReference type="GO" id="GO:0005938">
    <property type="term" value="C:cell cortex"/>
    <property type="evidence" value="ECO:0007669"/>
    <property type="project" value="TreeGrafter"/>
</dbReference>
<dbReference type="InterPro" id="IPR045172">
    <property type="entry name" value="TBCB_Ubl"/>
</dbReference>
<reference evidence="6" key="1">
    <citation type="submission" date="2018-03" db="EMBL/GenBank/DDBJ databases">
        <title>The relapsing fever spirochete Borrelia turicatae persists in the highly oxidative environment of its soft-bodied tick vector.</title>
        <authorList>
            <person name="Bourret T.J."/>
            <person name="Boyle W.K."/>
            <person name="Valenzuela J.G."/>
            <person name="Oliveira F."/>
            <person name="Lopez J.E."/>
        </authorList>
    </citation>
    <scope>NUCLEOTIDE SEQUENCE</scope>
    <source>
        <strain evidence="6">Kansas strain/isolate</strain>
        <tissue evidence="6">Salivary glands</tissue>
    </source>
</reference>
<accession>A0A2R5LP61</accession>
<dbReference type="GO" id="GO:0007023">
    <property type="term" value="P:post-chaperonin tubulin folding pathway"/>
    <property type="evidence" value="ECO:0007669"/>
    <property type="project" value="InterPro"/>
</dbReference>
<evidence type="ECO:0000256" key="4">
    <source>
        <dbReference type="ARBA" id="ARBA00025779"/>
    </source>
</evidence>
<dbReference type="InterPro" id="IPR000938">
    <property type="entry name" value="CAP-Gly_domain"/>
</dbReference>
<dbReference type="GO" id="GO:0005634">
    <property type="term" value="C:nucleus"/>
    <property type="evidence" value="ECO:0007669"/>
    <property type="project" value="TreeGrafter"/>
</dbReference>
<dbReference type="CDD" id="cd01789">
    <property type="entry name" value="Ubl_TBCB"/>
    <property type="match status" value="1"/>
</dbReference>
<dbReference type="Pfam" id="PF01302">
    <property type="entry name" value="CAP_GLY"/>
    <property type="match status" value="1"/>
</dbReference>
<dbReference type="GO" id="GO:0007021">
    <property type="term" value="P:tubulin complex assembly"/>
    <property type="evidence" value="ECO:0007669"/>
    <property type="project" value="InterPro"/>
</dbReference>
<dbReference type="AlphaFoldDB" id="A0A2R5LP61"/>
<dbReference type="GO" id="GO:0031122">
    <property type="term" value="P:cytoplasmic microtubule organization"/>
    <property type="evidence" value="ECO:0007669"/>
    <property type="project" value="TreeGrafter"/>
</dbReference>
<dbReference type="PANTHER" id="PTHR18916:SF85">
    <property type="entry name" value="TUBULIN-FOLDING COFACTOR B"/>
    <property type="match status" value="1"/>
</dbReference>
<dbReference type="FunFam" id="2.30.30.190:FF:000013">
    <property type="entry name" value="Tubulin-folding cofactor B"/>
    <property type="match status" value="1"/>
</dbReference>
<keyword evidence="3" id="KW-0143">Chaperone</keyword>
<dbReference type="InterPro" id="IPR029071">
    <property type="entry name" value="Ubiquitin-like_domsf"/>
</dbReference>
<keyword evidence="2" id="KW-0963">Cytoplasm</keyword>
<dbReference type="SUPFAM" id="SSF54236">
    <property type="entry name" value="Ubiquitin-like"/>
    <property type="match status" value="1"/>
</dbReference>
<evidence type="ECO:0000256" key="1">
    <source>
        <dbReference type="ARBA" id="ARBA00004496"/>
    </source>
</evidence>
<evidence type="ECO:0000256" key="3">
    <source>
        <dbReference type="ARBA" id="ARBA00023186"/>
    </source>
</evidence>
<dbReference type="PROSITE" id="PS00845">
    <property type="entry name" value="CAP_GLY_1"/>
    <property type="match status" value="1"/>
</dbReference>
<dbReference type="GO" id="GO:0005829">
    <property type="term" value="C:cytosol"/>
    <property type="evidence" value="ECO:0007669"/>
    <property type="project" value="UniProtKB-ARBA"/>
</dbReference>
<dbReference type="InterPro" id="IPR000626">
    <property type="entry name" value="Ubiquitin-like_dom"/>
</dbReference>
<organism evidence="6">
    <name type="scientific">Ornithodoros turicata</name>
    <dbReference type="NCBI Taxonomy" id="34597"/>
    <lineage>
        <taxon>Eukaryota</taxon>
        <taxon>Metazoa</taxon>
        <taxon>Ecdysozoa</taxon>
        <taxon>Arthropoda</taxon>
        <taxon>Chelicerata</taxon>
        <taxon>Arachnida</taxon>
        <taxon>Acari</taxon>
        <taxon>Parasitiformes</taxon>
        <taxon>Ixodida</taxon>
        <taxon>Ixodoidea</taxon>
        <taxon>Argasidae</taxon>
        <taxon>Ornithodorinae</taxon>
        <taxon>Ornithodoros</taxon>
    </lineage>
</organism>
<proteinExistence type="inferred from homology"/>
<dbReference type="PANTHER" id="PTHR18916">
    <property type="entry name" value="DYNACTIN 1-RELATED MICROTUBULE-BINDING"/>
    <property type="match status" value="1"/>
</dbReference>
<protein>
    <submittedName>
        <fullName evidence="6">Putative tubulin-specific chaperone b ixodes scapularis tubulin-specific chaperone b</fullName>
    </submittedName>
</protein>
<dbReference type="SUPFAM" id="SSF74924">
    <property type="entry name" value="Cap-Gly domain"/>
    <property type="match status" value="1"/>
</dbReference>
<evidence type="ECO:0000313" key="6">
    <source>
        <dbReference type="EMBL" id="MBY11097.1"/>
    </source>
</evidence>
<dbReference type="Pfam" id="PF14560">
    <property type="entry name" value="Ubiquitin_2"/>
    <property type="match status" value="1"/>
</dbReference>
<dbReference type="PROSITE" id="PS50245">
    <property type="entry name" value="CAP_GLY_2"/>
    <property type="match status" value="1"/>
</dbReference>
<dbReference type="Gene3D" id="2.30.30.190">
    <property type="entry name" value="CAP Gly-rich-like domain"/>
    <property type="match status" value="1"/>
</dbReference>
<evidence type="ECO:0000256" key="2">
    <source>
        <dbReference type="ARBA" id="ARBA00022490"/>
    </source>
</evidence>
<evidence type="ECO:0000259" key="5">
    <source>
        <dbReference type="PROSITE" id="PS50245"/>
    </source>
</evidence>
<comment type="similarity">
    <text evidence="4">Belongs to the TBCB family.</text>
</comment>
<dbReference type="EMBL" id="GGLE01006971">
    <property type="protein sequence ID" value="MBY11097.1"/>
    <property type="molecule type" value="Transcribed_RNA"/>
</dbReference>